<reference evidence="1" key="1">
    <citation type="submission" date="2022-07" db="EMBL/GenBank/DDBJ databases">
        <authorList>
            <person name="Macas J."/>
            <person name="Novak P."/>
            <person name="Neumann P."/>
        </authorList>
    </citation>
    <scope>NUCLEOTIDE SEQUENCE</scope>
</reference>
<dbReference type="InterPro" id="IPR043131">
    <property type="entry name" value="BCAT-like_N"/>
</dbReference>
<name>A0A9P0ZE26_CUSEU</name>
<evidence type="ECO:0000313" key="1">
    <source>
        <dbReference type="EMBL" id="CAH9099668.1"/>
    </source>
</evidence>
<organism evidence="1 2">
    <name type="scientific">Cuscuta europaea</name>
    <name type="common">European dodder</name>
    <dbReference type="NCBI Taxonomy" id="41803"/>
    <lineage>
        <taxon>Eukaryota</taxon>
        <taxon>Viridiplantae</taxon>
        <taxon>Streptophyta</taxon>
        <taxon>Embryophyta</taxon>
        <taxon>Tracheophyta</taxon>
        <taxon>Spermatophyta</taxon>
        <taxon>Magnoliopsida</taxon>
        <taxon>eudicotyledons</taxon>
        <taxon>Gunneridae</taxon>
        <taxon>Pentapetalae</taxon>
        <taxon>asterids</taxon>
        <taxon>lamiids</taxon>
        <taxon>Solanales</taxon>
        <taxon>Convolvulaceae</taxon>
        <taxon>Cuscuteae</taxon>
        <taxon>Cuscuta</taxon>
        <taxon>Cuscuta subgen. Cuscuta</taxon>
    </lineage>
</organism>
<evidence type="ECO:0008006" key="3">
    <source>
        <dbReference type="Google" id="ProtNLM"/>
    </source>
</evidence>
<dbReference type="CDD" id="cd00449">
    <property type="entry name" value="PLPDE_IV"/>
    <property type="match status" value="1"/>
</dbReference>
<dbReference type="SUPFAM" id="SSF56752">
    <property type="entry name" value="D-aminoacid aminotransferase-like PLP-dependent enzymes"/>
    <property type="match status" value="1"/>
</dbReference>
<dbReference type="OrthoDB" id="59470at2759"/>
<dbReference type="PANTHER" id="PTHR47703:SF2">
    <property type="entry name" value="D-AMINOACID AMINOTRANSFERASE-LIKE PLP-DEPENDENT ENZYMES SUPERFAMILY PROTEIN"/>
    <property type="match status" value="1"/>
</dbReference>
<proteinExistence type="predicted"/>
<dbReference type="Gene3D" id="3.30.470.10">
    <property type="match status" value="1"/>
</dbReference>
<dbReference type="AlphaFoldDB" id="A0A9P0ZE26"/>
<dbReference type="PANTHER" id="PTHR47703">
    <property type="entry name" value="D-AMINOACID AMINOTRANSFERASE-LIKE PLP-DEPENDENT ENZYMES SUPERFAMILY PROTEIN"/>
    <property type="match status" value="1"/>
</dbReference>
<comment type="caution">
    <text evidence="1">The sequence shown here is derived from an EMBL/GenBank/DDBJ whole genome shotgun (WGS) entry which is preliminary data.</text>
</comment>
<dbReference type="GO" id="GO:0003824">
    <property type="term" value="F:catalytic activity"/>
    <property type="evidence" value="ECO:0007669"/>
    <property type="project" value="InterPro"/>
</dbReference>
<dbReference type="Proteomes" id="UP001152484">
    <property type="component" value="Unassembled WGS sequence"/>
</dbReference>
<keyword evidence="2" id="KW-1185">Reference proteome</keyword>
<dbReference type="InterPro" id="IPR001544">
    <property type="entry name" value="Aminotrans_IV"/>
</dbReference>
<accession>A0A9P0ZE26</accession>
<gene>
    <name evidence="1" type="ORF">CEURO_LOCUS14574</name>
</gene>
<sequence length="356" mass="40063">MLNCCKLLFTNGVISTSAETPSVATLLEAHPGAYTTTRTHNNGSKLLFWERHLRRLSNSVSILLHSSPKLMFKVPTYAVSYSSMSMASPSWDSLIQSLVNDSMRKILPAVLTERENEEELAITSLVSGNLDDFRDLERLNEENISRMFDVYVHIGGYVPKIFGISENGAHLAVAGCGREVANAKYSGWVRQRKCLEKLRPPSVNELLLSNNGDKILEGCLTNFFVVCCKEEKGNTNCFEIQTAPLSDGVLPGVIRQVILDICSRNGIILREVAPSWSRRETWTEAFITNSLRVVQHVVTIRFPESMESLEEKTWNDVIWEEKKFEQGTPGKITMLIQEEIMKLAELEGYPVALFNE</sequence>
<evidence type="ECO:0000313" key="2">
    <source>
        <dbReference type="Proteomes" id="UP001152484"/>
    </source>
</evidence>
<protein>
    <recommendedName>
        <fullName evidence="3">D-aminoacid aminotransferase-like PLP-dependent enzymes superfamily protein</fullName>
    </recommendedName>
</protein>
<dbReference type="Gene3D" id="3.20.10.10">
    <property type="entry name" value="D-amino Acid Aminotransferase, subunit A, domain 2"/>
    <property type="match status" value="1"/>
</dbReference>
<dbReference type="EMBL" id="CAMAPE010000038">
    <property type="protein sequence ID" value="CAH9099668.1"/>
    <property type="molecule type" value="Genomic_DNA"/>
</dbReference>
<dbReference type="InterPro" id="IPR043132">
    <property type="entry name" value="BCAT-like_C"/>
</dbReference>
<dbReference type="InterPro" id="IPR036038">
    <property type="entry name" value="Aminotransferase-like"/>
</dbReference>
<dbReference type="Pfam" id="PF01063">
    <property type="entry name" value="Aminotran_4"/>
    <property type="match status" value="1"/>
</dbReference>